<evidence type="ECO:0000313" key="2">
    <source>
        <dbReference type="EMBL" id="OEU15450.1"/>
    </source>
</evidence>
<evidence type="ECO:0000256" key="1">
    <source>
        <dbReference type="SAM" id="MobiDB-lite"/>
    </source>
</evidence>
<evidence type="ECO:0000313" key="3">
    <source>
        <dbReference type="Proteomes" id="UP000095751"/>
    </source>
</evidence>
<dbReference type="EMBL" id="KV784359">
    <property type="protein sequence ID" value="OEU15450.1"/>
    <property type="molecule type" value="Genomic_DNA"/>
</dbReference>
<organism evidence="2 3">
    <name type="scientific">Fragilariopsis cylindrus CCMP1102</name>
    <dbReference type="NCBI Taxonomy" id="635003"/>
    <lineage>
        <taxon>Eukaryota</taxon>
        <taxon>Sar</taxon>
        <taxon>Stramenopiles</taxon>
        <taxon>Ochrophyta</taxon>
        <taxon>Bacillariophyta</taxon>
        <taxon>Bacillariophyceae</taxon>
        <taxon>Bacillariophycidae</taxon>
        <taxon>Bacillariales</taxon>
        <taxon>Bacillariaceae</taxon>
        <taxon>Fragilariopsis</taxon>
    </lineage>
</organism>
<dbReference type="Gene3D" id="3.40.1000.10">
    <property type="entry name" value="Mog1/PsbP, alpha/beta/alpha sandwich"/>
    <property type="match status" value="1"/>
</dbReference>
<feature type="region of interest" description="Disordered" evidence="1">
    <location>
        <begin position="145"/>
        <end position="175"/>
    </location>
</feature>
<dbReference type="KEGG" id="fcy:FRACYDRAFT_208965"/>
<feature type="region of interest" description="Disordered" evidence="1">
    <location>
        <begin position="84"/>
        <end position="104"/>
    </location>
</feature>
<keyword evidence="3" id="KW-1185">Reference proteome</keyword>
<dbReference type="InParanoid" id="A0A1E7FBB2"/>
<feature type="compositionally biased region" description="Low complexity" evidence="1">
    <location>
        <begin position="153"/>
        <end position="173"/>
    </location>
</feature>
<evidence type="ECO:0008006" key="4">
    <source>
        <dbReference type="Google" id="ProtNLM"/>
    </source>
</evidence>
<dbReference type="Proteomes" id="UP000095751">
    <property type="component" value="Unassembled WGS sequence"/>
</dbReference>
<name>A0A1E7FBB2_9STRA</name>
<protein>
    <recommendedName>
        <fullName evidence="4">PsbP C-terminal domain-containing protein</fullName>
    </recommendedName>
</protein>
<dbReference type="OrthoDB" id="45040at2759"/>
<gene>
    <name evidence="2" type="ORF">FRACYDRAFT_208965</name>
</gene>
<sequence>MKMMTENLLRLTVLIGLFNLPYIVAFQIQSYPINQLRCDQHTSRDVGRNTVICHESRRDVFSLFVPTTLASIALLTSNTEPSFALSVSDNNDSDTSDNDADVRARTDNDLTATLYNSDGTVKEGVEAEVKYRDVSFRWDQSDEISIHEDGADTSKSSSTTKSESDTTDTTDSSQYTLSYQIPMRWSDGKDGDPIYFDRSVGLNSKAAKGITIFQAPGKASIDRLQKATTIGVAKALDVPEQFSRLYKADIVSGRTVERGSQKYYEFDMASAPKTCGDSKDNLGLGFCPYDDLFLLSATVVNDRLYCMIVECDSTNTWKVESKELKRVRSSFEIEEAVTA</sequence>
<reference evidence="2 3" key="1">
    <citation type="submission" date="2016-09" db="EMBL/GenBank/DDBJ databases">
        <title>Extensive genetic diversity and differential bi-allelic expression allows diatom success in the polar Southern Ocean.</title>
        <authorList>
            <consortium name="DOE Joint Genome Institute"/>
            <person name="Mock T."/>
            <person name="Otillar R.P."/>
            <person name="Strauss J."/>
            <person name="Dupont C."/>
            <person name="Frickenhaus S."/>
            <person name="Maumus F."/>
            <person name="Mcmullan M."/>
            <person name="Sanges R."/>
            <person name="Schmutz J."/>
            <person name="Toseland A."/>
            <person name="Valas R."/>
            <person name="Veluchamy A."/>
            <person name="Ward B.J."/>
            <person name="Allen A."/>
            <person name="Barry K."/>
            <person name="Falciatore A."/>
            <person name="Ferrante M."/>
            <person name="Fortunato A.E."/>
            <person name="Gloeckner G."/>
            <person name="Gruber A."/>
            <person name="Hipkin R."/>
            <person name="Janech M."/>
            <person name="Kroth P."/>
            <person name="Leese F."/>
            <person name="Lindquist E."/>
            <person name="Lyon B.R."/>
            <person name="Martin J."/>
            <person name="Mayer C."/>
            <person name="Parker M."/>
            <person name="Quesneville H."/>
            <person name="Raymond J."/>
            <person name="Uhlig C."/>
            <person name="Valentin K.U."/>
            <person name="Worden A.Z."/>
            <person name="Armbrust E.V."/>
            <person name="Bowler C."/>
            <person name="Green B."/>
            <person name="Moulton V."/>
            <person name="Van Oosterhout C."/>
            <person name="Grigoriev I."/>
        </authorList>
    </citation>
    <scope>NUCLEOTIDE SEQUENCE [LARGE SCALE GENOMIC DNA]</scope>
    <source>
        <strain evidence="2 3">CCMP1102</strain>
    </source>
</reference>
<accession>A0A1E7FBB2</accession>
<dbReference type="AlphaFoldDB" id="A0A1E7FBB2"/>
<proteinExistence type="predicted"/>